<comment type="caution">
    <text evidence="2">The sequence shown here is derived from an EMBL/GenBank/DDBJ whole genome shotgun (WGS) entry which is preliminary data.</text>
</comment>
<dbReference type="PANTHER" id="PTHR32063">
    <property type="match status" value="1"/>
</dbReference>
<dbReference type="PANTHER" id="PTHR32063:SF24">
    <property type="entry name" value="CATION EFFLUX SYSTEM (ACRB_ACRD_ACRF FAMILY)"/>
    <property type="match status" value="1"/>
</dbReference>
<keyword evidence="1" id="KW-1133">Transmembrane helix</keyword>
<feature type="transmembrane region" description="Helical" evidence="1">
    <location>
        <begin position="455"/>
        <end position="480"/>
    </location>
</feature>
<feature type="transmembrane region" description="Helical" evidence="1">
    <location>
        <begin position="486"/>
        <end position="514"/>
    </location>
</feature>
<dbReference type="EMBL" id="PEZZ01000038">
    <property type="protein sequence ID" value="PIS04719.1"/>
    <property type="molecule type" value="Genomic_DNA"/>
</dbReference>
<accession>A0A2H0W036</accession>
<feature type="transmembrane region" description="Helical" evidence="1">
    <location>
        <begin position="359"/>
        <end position="378"/>
    </location>
</feature>
<dbReference type="Pfam" id="PF00873">
    <property type="entry name" value="ACR_tran"/>
    <property type="match status" value="1"/>
</dbReference>
<dbReference type="Gene3D" id="3.30.2090.10">
    <property type="entry name" value="Multidrug efflux transporter AcrB TolC docking domain, DN and DC subdomains"/>
    <property type="match status" value="2"/>
</dbReference>
<sequence length="880" mass="96032">MMIEHPDAITKKIDQEKIERANQSVLGFFVRRMRITIILTAVIVLLGFYAVTTLQREADPEVKIPIAIVTTVFPGASPLDVEDLVTNEVESKLESLENLDEITSTSALGISTVVVEFQAEADLEESIRKLKDKVDEVSDLPDDAADPVVTEVRANDFAIVTFSLIGDLTDEELKRIGKDVQDELEKINDVSRVNLIGAREREFSVEVNRGALDRSGVTLNQVISSIQQANHNFPLGSVDVDGINYNVRTVGKFLTGEELGRVAVGDTSSGQVLLRDVAEVKDQLAKAQTLSRISLKGSAPQPTVSLSVYKKTGGDIISIVDRARAAVEDMQARGSIPETVRVDVTNDNSQFIRDDLKTLGRSGIQTVFLILILLSIVLNRRKAIITAIAIPLIFFMALFIVKLQGGTLNSLTLFSLVLSLGLLVDTSIIILEGIQEGLRKGYSPKDSALLSVQTYLWPVTAGVLTTISAFVPMLLVSGILGEYLKVLPITISSTLGSSLFIALVLLPGFIGWSLSKVPVEKQLKHTAYNRFIDWLERKYRLAMDNLMNFKQYRKRLIAIVGTAFVAAMAILIIAIPVEMFPQVDIDFFYVEIELPAGTVLEETEKVVADVERRLREIPEIESFVTSVGAGGANTFNFGSSASNNSHLASITINLIDEKDRDKASYEVAKNLREQLSAIQGGRIVVDELNAGPPTGAPVEIRIIGDDLAVLNQLSREVVAMLESIEGVIEIESDEKISPPEFAFSLDQEKLGQYGLTSLSVGSVLRSAIYGFDATTVTAGDEDIEVVVRYPESILVTPEDVKNIEVNTPTGETIKLQQIADFNLTPALENIRHTDLKRIVNVRAQNEAGIPISQVLPRVEKGVAAIAKPAGHQIVIGGEVE</sequence>
<evidence type="ECO:0000313" key="2">
    <source>
        <dbReference type="EMBL" id="PIS04719.1"/>
    </source>
</evidence>
<dbReference type="Gene3D" id="3.30.70.1430">
    <property type="entry name" value="Multidrug efflux transporter AcrB pore domain"/>
    <property type="match status" value="2"/>
</dbReference>
<dbReference type="Gene3D" id="3.30.70.1440">
    <property type="entry name" value="Multidrug efflux transporter AcrB pore domain"/>
    <property type="match status" value="1"/>
</dbReference>
<dbReference type="InterPro" id="IPR001036">
    <property type="entry name" value="Acrflvin-R"/>
</dbReference>
<feature type="transmembrane region" description="Helical" evidence="1">
    <location>
        <begin position="33"/>
        <end position="51"/>
    </location>
</feature>
<dbReference type="GO" id="GO:0042910">
    <property type="term" value="F:xenobiotic transmembrane transporter activity"/>
    <property type="evidence" value="ECO:0007669"/>
    <property type="project" value="TreeGrafter"/>
</dbReference>
<protein>
    <recommendedName>
        <fullName evidence="4">AcrB/AcrD/AcrF family protein</fullName>
    </recommendedName>
</protein>
<dbReference type="Gene3D" id="3.30.70.1320">
    <property type="entry name" value="Multidrug efflux transporter AcrB pore domain like"/>
    <property type="match status" value="1"/>
</dbReference>
<evidence type="ECO:0008006" key="4">
    <source>
        <dbReference type="Google" id="ProtNLM"/>
    </source>
</evidence>
<organism evidence="2 3">
    <name type="scientific">Candidatus Buchananbacteria bacterium CG10_big_fil_rev_8_21_14_0_10_42_9</name>
    <dbReference type="NCBI Taxonomy" id="1974526"/>
    <lineage>
        <taxon>Bacteria</taxon>
        <taxon>Candidatus Buchananiibacteriota</taxon>
    </lineage>
</organism>
<dbReference type="InterPro" id="IPR027463">
    <property type="entry name" value="AcrB_DN_DC_subdom"/>
</dbReference>
<keyword evidence="1" id="KW-0812">Transmembrane</keyword>
<keyword evidence="1" id="KW-0472">Membrane</keyword>
<gene>
    <name evidence="2" type="ORF">COT81_04850</name>
</gene>
<feature type="transmembrane region" description="Helical" evidence="1">
    <location>
        <begin position="556"/>
        <end position="577"/>
    </location>
</feature>
<dbReference type="Proteomes" id="UP000230935">
    <property type="component" value="Unassembled WGS sequence"/>
</dbReference>
<evidence type="ECO:0000313" key="3">
    <source>
        <dbReference type="Proteomes" id="UP000230935"/>
    </source>
</evidence>
<dbReference type="SUPFAM" id="SSF82866">
    <property type="entry name" value="Multidrug efflux transporter AcrB transmembrane domain"/>
    <property type="match status" value="1"/>
</dbReference>
<dbReference type="SUPFAM" id="SSF82714">
    <property type="entry name" value="Multidrug efflux transporter AcrB TolC docking domain, DN and DC subdomains"/>
    <property type="match status" value="2"/>
</dbReference>
<evidence type="ECO:0000256" key="1">
    <source>
        <dbReference type="SAM" id="Phobius"/>
    </source>
</evidence>
<dbReference type="Gene3D" id="1.20.1640.10">
    <property type="entry name" value="Multidrug efflux transporter AcrB transmembrane domain"/>
    <property type="match status" value="2"/>
</dbReference>
<dbReference type="SUPFAM" id="SSF82693">
    <property type="entry name" value="Multidrug efflux transporter AcrB pore domain, PN1, PN2, PC1 and PC2 subdomains"/>
    <property type="match status" value="3"/>
</dbReference>
<proteinExistence type="predicted"/>
<reference evidence="3" key="1">
    <citation type="submission" date="2017-09" db="EMBL/GenBank/DDBJ databases">
        <title>Depth-based differentiation of microbial function through sediment-hosted aquifers and enrichment of novel symbionts in the deep terrestrial subsurface.</title>
        <authorList>
            <person name="Probst A.J."/>
            <person name="Ladd B."/>
            <person name="Jarett J.K."/>
            <person name="Geller-Mcgrath D.E."/>
            <person name="Sieber C.M.K."/>
            <person name="Emerson J.B."/>
            <person name="Anantharaman K."/>
            <person name="Thomas B.C."/>
            <person name="Malmstrom R."/>
            <person name="Stieglmeier M."/>
            <person name="Klingl A."/>
            <person name="Woyke T."/>
            <person name="Ryan C.M."/>
            <person name="Banfield J.F."/>
        </authorList>
    </citation>
    <scope>NUCLEOTIDE SEQUENCE [LARGE SCALE GENOMIC DNA]</scope>
</reference>
<feature type="transmembrane region" description="Helical" evidence="1">
    <location>
        <begin position="383"/>
        <end position="401"/>
    </location>
</feature>
<dbReference type="PRINTS" id="PR00702">
    <property type="entry name" value="ACRIFLAVINRP"/>
</dbReference>
<feature type="transmembrane region" description="Helical" evidence="1">
    <location>
        <begin position="413"/>
        <end position="434"/>
    </location>
</feature>
<name>A0A2H0W036_9BACT</name>
<dbReference type="AlphaFoldDB" id="A0A2H0W036"/>
<feature type="non-terminal residue" evidence="2">
    <location>
        <position position="880"/>
    </location>
</feature>
<dbReference type="GO" id="GO:0005886">
    <property type="term" value="C:plasma membrane"/>
    <property type="evidence" value="ECO:0007669"/>
    <property type="project" value="TreeGrafter"/>
</dbReference>